<sequence>MMKKFLSALFLFTIIAIAALAQPKMPTPEELAKKNVDELETRLKLSATQKSVIYNYAYNMAKEQVALMKKQQATGYDDEEVTKLYRLNNETNKNIKAVLKPEQVVEYDKITEERLAGIDPKKKKKKKKKGEEEEKIVGIEGLKSVKAGQL</sequence>
<reference evidence="2 3" key="1">
    <citation type="submission" date="2024-12" db="EMBL/GenBank/DDBJ databases">
        <authorList>
            <person name="Hu S."/>
        </authorList>
    </citation>
    <scope>NUCLEOTIDE SEQUENCE [LARGE SCALE GENOMIC DNA]</scope>
    <source>
        <strain evidence="2 3">P-25</strain>
    </source>
</reference>
<proteinExistence type="predicted"/>
<comment type="caution">
    <text evidence="2">The sequence shown here is derived from an EMBL/GenBank/DDBJ whole genome shotgun (WGS) entry which is preliminary data.</text>
</comment>
<organism evidence="2 3">
    <name type="scientific">Pedobacter helvus</name>
    <dbReference type="NCBI Taxonomy" id="2563444"/>
    <lineage>
        <taxon>Bacteria</taxon>
        <taxon>Pseudomonadati</taxon>
        <taxon>Bacteroidota</taxon>
        <taxon>Sphingobacteriia</taxon>
        <taxon>Sphingobacteriales</taxon>
        <taxon>Sphingobacteriaceae</taxon>
        <taxon>Pedobacter</taxon>
    </lineage>
</organism>
<keyword evidence="3" id="KW-1185">Reference proteome</keyword>
<evidence type="ECO:0000313" key="3">
    <source>
        <dbReference type="Proteomes" id="UP001517367"/>
    </source>
</evidence>
<evidence type="ECO:0000256" key="1">
    <source>
        <dbReference type="SAM" id="SignalP"/>
    </source>
</evidence>
<feature type="chain" id="PRO_5045302355" description="DUF4890 domain-containing protein" evidence="1">
    <location>
        <begin position="22"/>
        <end position="150"/>
    </location>
</feature>
<name>A0ABW9JJS7_9SPHI</name>
<dbReference type="EMBL" id="SRMP02000012">
    <property type="protein sequence ID" value="MFN0291438.1"/>
    <property type="molecule type" value="Genomic_DNA"/>
</dbReference>
<evidence type="ECO:0000313" key="2">
    <source>
        <dbReference type="EMBL" id="MFN0291438.1"/>
    </source>
</evidence>
<evidence type="ECO:0008006" key="4">
    <source>
        <dbReference type="Google" id="ProtNLM"/>
    </source>
</evidence>
<dbReference type="RefSeq" id="WP_409142214.1">
    <property type="nucleotide sequence ID" value="NZ_SRMP02000012.1"/>
</dbReference>
<protein>
    <recommendedName>
        <fullName evidence="4">DUF4890 domain-containing protein</fullName>
    </recommendedName>
</protein>
<accession>A0ABW9JJS7</accession>
<keyword evidence="1" id="KW-0732">Signal</keyword>
<gene>
    <name evidence="2" type="ORF">E5L68_008535</name>
</gene>
<feature type="signal peptide" evidence="1">
    <location>
        <begin position="1"/>
        <end position="21"/>
    </location>
</feature>
<dbReference type="Proteomes" id="UP001517367">
    <property type="component" value="Unassembled WGS sequence"/>
</dbReference>